<dbReference type="CDD" id="cd05266">
    <property type="entry name" value="SDR_a4"/>
    <property type="match status" value="1"/>
</dbReference>
<dbReference type="InterPro" id="IPR051783">
    <property type="entry name" value="NAD(P)-dependent_oxidoreduct"/>
</dbReference>
<organism evidence="2 3">
    <name type="scientific">Pararcticibacter amylolyticus</name>
    <dbReference type="NCBI Taxonomy" id="2173175"/>
    <lineage>
        <taxon>Bacteria</taxon>
        <taxon>Pseudomonadati</taxon>
        <taxon>Bacteroidota</taxon>
        <taxon>Sphingobacteriia</taxon>
        <taxon>Sphingobacteriales</taxon>
        <taxon>Sphingobacteriaceae</taxon>
        <taxon>Pararcticibacter</taxon>
    </lineage>
</organism>
<dbReference type="PANTHER" id="PTHR48079">
    <property type="entry name" value="PROTEIN YEEZ"/>
    <property type="match status" value="1"/>
</dbReference>
<sequence>MKNKEATTISILGCGWYGLPAGHLLSSLGYRVNGSTRSIHKMERLSGQGIHPYLAEVSQHEINAQDDFFECEVLLVSFPPGVKGGDASEYVQKIRNLIKRILKSPVKEVLFISSISIYGDQNAEVDEDTTPLPETSSGKALLEAENLLKKESDFHTTILRFAGLVGPGRHPGRFLSGKKQVPDGDAPVNLVHLNDCLGITKEIITNKLFGHTFNVCAPDHPSRKDFYTLAAQTGGFTIPEFSGTAGGWKIVKSRKIPSLLQWRYSTGDWLHYLTENSDSFIG</sequence>
<dbReference type="Pfam" id="PF01370">
    <property type="entry name" value="Epimerase"/>
    <property type="match status" value="1"/>
</dbReference>
<dbReference type="SUPFAM" id="SSF51735">
    <property type="entry name" value="NAD(P)-binding Rossmann-fold domains"/>
    <property type="match status" value="1"/>
</dbReference>
<name>A0A2U2PHJ7_9SPHI</name>
<dbReference type="Proteomes" id="UP000245647">
    <property type="component" value="Unassembled WGS sequence"/>
</dbReference>
<dbReference type="InterPro" id="IPR036291">
    <property type="entry name" value="NAD(P)-bd_dom_sf"/>
</dbReference>
<dbReference type="RefSeq" id="WP_109415742.1">
    <property type="nucleotide sequence ID" value="NZ_QEAS01000007.1"/>
</dbReference>
<dbReference type="AlphaFoldDB" id="A0A2U2PHJ7"/>
<evidence type="ECO:0000259" key="1">
    <source>
        <dbReference type="Pfam" id="PF01370"/>
    </source>
</evidence>
<dbReference type="InterPro" id="IPR001509">
    <property type="entry name" value="Epimerase_deHydtase"/>
</dbReference>
<dbReference type="EMBL" id="QEAS01000007">
    <property type="protein sequence ID" value="PWG80887.1"/>
    <property type="molecule type" value="Genomic_DNA"/>
</dbReference>
<dbReference type="PANTHER" id="PTHR48079:SF6">
    <property type="entry name" value="NAD(P)-BINDING DOMAIN-CONTAINING PROTEIN-RELATED"/>
    <property type="match status" value="1"/>
</dbReference>
<protein>
    <submittedName>
        <fullName evidence="2">NAD(P)-dependent oxidoreductase</fullName>
    </submittedName>
</protein>
<gene>
    <name evidence="2" type="ORF">DDR33_10585</name>
</gene>
<evidence type="ECO:0000313" key="2">
    <source>
        <dbReference type="EMBL" id="PWG80887.1"/>
    </source>
</evidence>
<feature type="domain" description="NAD-dependent epimerase/dehydratase" evidence="1">
    <location>
        <begin position="94"/>
        <end position="175"/>
    </location>
</feature>
<dbReference type="OrthoDB" id="751203at2"/>
<reference evidence="2 3" key="1">
    <citation type="submission" date="2018-04" db="EMBL/GenBank/DDBJ databases">
        <title>Pedobacter chongqingensis sp. nov., isolated from a rottenly hemp rope.</title>
        <authorList>
            <person name="Cai Y."/>
        </authorList>
    </citation>
    <scope>NUCLEOTIDE SEQUENCE [LARGE SCALE GENOMIC DNA]</scope>
    <source>
        <strain evidence="2 3">FJ4-8</strain>
    </source>
</reference>
<dbReference type="GO" id="GO:0005737">
    <property type="term" value="C:cytoplasm"/>
    <property type="evidence" value="ECO:0007669"/>
    <property type="project" value="TreeGrafter"/>
</dbReference>
<evidence type="ECO:0000313" key="3">
    <source>
        <dbReference type="Proteomes" id="UP000245647"/>
    </source>
</evidence>
<accession>A0A2U2PHJ7</accession>
<comment type="caution">
    <text evidence="2">The sequence shown here is derived from an EMBL/GenBank/DDBJ whole genome shotgun (WGS) entry which is preliminary data.</text>
</comment>
<keyword evidence="3" id="KW-1185">Reference proteome</keyword>
<dbReference type="GO" id="GO:0004029">
    <property type="term" value="F:aldehyde dehydrogenase (NAD+) activity"/>
    <property type="evidence" value="ECO:0007669"/>
    <property type="project" value="TreeGrafter"/>
</dbReference>
<proteinExistence type="predicted"/>
<dbReference type="Gene3D" id="3.40.50.720">
    <property type="entry name" value="NAD(P)-binding Rossmann-like Domain"/>
    <property type="match status" value="1"/>
</dbReference>